<evidence type="ECO:0000256" key="3">
    <source>
        <dbReference type="ARBA" id="ARBA00023016"/>
    </source>
</evidence>
<dbReference type="PANTHER" id="PTHR34824:SF1">
    <property type="entry name" value="HEAT-INDUCIBLE TRANSCRIPTION REPRESSOR HRCA"/>
    <property type="match status" value="1"/>
</dbReference>
<evidence type="ECO:0000313" key="7">
    <source>
        <dbReference type="EMBL" id="GAI31990.1"/>
    </source>
</evidence>
<keyword evidence="3" id="KW-0346">Stress response</keyword>
<accession>X1NZ09</accession>
<dbReference type="InterPro" id="IPR036388">
    <property type="entry name" value="WH-like_DNA-bd_sf"/>
</dbReference>
<name>X1NZ09_9ZZZZ</name>
<comment type="caution">
    <text evidence="7">The sequence shown here is derived from an EMBL/GenBank/DDBJ whole genome shotgun (WGS) entry which is preliminary data.</text>
</comment>
<dbReference type="InterPro" id="IPR002571">
    <property type="entry name" value="HrcA"/>
</dbReference>
<protein>
    <recommendedName>
        <fullName evidence="6">HTH deoR-type domain-containing protein</fullName>
    </recommendedName>
</protein>
<keyword evidence="4" id="KW-0804">Transcription</keyword>
<dbReference type="PANTHER" id="PTHR34824">
    <property type="entry name" value="HEAT-INDUCIBLE TRANSCRIPTION REPRESSOR HRCA"/>
    <property type="match status" value="1"/>
</dbReference>
<feature type="domain" description="HTH deoR-type" evidence="6">
    <location>
        <begin position="2"/>
        <end position="26"/>
    </location>
</feature>
<reference evidence="7" key="1">
    <citation type="journal article" date="2014" name="Front. Microbiol.">
        <title>High frequency of phylogenetically diverse reductive dehalogenase-homologous genes in deep subseafloor sedimentary metagenomes.</title>
        <authorList>
            <person name="Kawai M."/>
            <person name="Futagami T."/>
            <person name="Toyoda A."/>
            <person name="Takaki Y."/>
            <person name="Nishi S."/>
            <person name="Hori S."/>
            <person name="Arai W."/>
            <person name="Tsubouchi T."/>
            <person name="Morono Y."/>
            <person name="Uchiyama I."/>
            <person name="Ito T."/>
            <person name="Fujiyama A."/>
            <person name="Inagaki F."/>
            <person name="Takami H."/>
        </authorList>
    </citation>
    <scope>NUCLEOTIDE SEQUENCE</scope>
    <source>
        <strain evidence="7">Expedition CK06-06</strain>
    </source>
</reference>
<sequence>ELAVSPATIRNEMAHLEQEGYITRPHPSSGSIP</sequence>
<evidence type="ECO:0000256" key="2">
    <source>
        <dbReference type="ARBA" id="ARBA00023015"/>
    </source>
</evidence>
<feature type="non-terminal residue" evidence="7">
    <location>
        <position position="1"/>
    </location>
</feature>
<dbReference type="GO" id="GO:0003677">
    <property type="term" value="F:DNA binding"/>
    <property type="evidence" value="ECO:0007669"/>
    <property type="project" value="InterPro"/>
</dbReference>
<dbReference type="InterPro" id="IPR001034">
    <property type="entry name" value="DeoR_HTH"/>
</dbReference>
<proteinExistence type="predicted"/>
<dbReference type="SUPFAM" id="SSF46785">
    <property type="entry name" value="Winged helix' DNA-binding domain"/>
    <property type="match status" value="1"/>
</dbReference>
<keyword evidence="2" id="KW-0805">Transcription regulation</keyword>
<feature type="non-terminal residue" evidence="7">
    <location>
        <position position="33"/>
    </location>
</feature>
<evidence type="ECO:0000259" key="6">
    <source>
        <dbReference type="Pfam" id="PF08220"/>
    </source>
</evidence>
<keyword evidence="1" id="KW-0678">Repressor</keyword>
<organism evidence="7">
    <name type="scientific">marine sediment metagenome</name>
    <dbReference type="NCBI Taxonomy" id="412755"/>
    <lineage>
        <taxon>unclassified sequences</taxon>
        <taxon>metagenomes</taxon>
        <taxon>ecological metagenomes</taxon>
    </lineage>
</organism>
<evidence type="ECO:0000256" key="1">
    <source>
        <dbReference type="ARBA" id="ARBA00022491"/>
    </source>
</evidence>
<dbReference type="Pfam" id="PF08220">
    <property type="entry name" value="HTH_DeoR"/>
    <property type="match status" value="1"/>
</dbReference>
<evidence type="ECO:0000256" key="5">
    <source>
        <dbReference type="SAM" id="MobiDB-lite"/>
    </source>
</evidence>
<dbReference type="InterPro" id="IPR036390">
    <property type="entry name" value="WH_DNA-bd_sf"/>
</dbReference>
<dbReference type="GO" id="GO:0045892">
    <property type="term" value="P:negative regulation of DNA-templated transcription"/>
    <property type="evidence" value="ECO:0007669"/>
    <property type="project" value="TreeGrafter"/>
</dbReference>
<dbReference type="Gene3D" id="1.10.10.10">
    <property type="entry name" value="Winged helix-like DNA-binding domain superfamily/Winged helix DNA-binding domain"/>
    <property type="match status" value="1"/>
</dbReference>
<dbReference type="AlphaFoldDB" id="X1NZ09"/>
<dbReference type="GO" id="GO:0003700">
    <property type="term" value="F:DNA-binding transcription factor activity"/>
    <property type="evidence" value="ECO:0007669"/>
    <property type="project" value="InterPro"/>
</dbReference>
<dbReference type="EMBL" id="BARV01014483">
    <property type="protein sequence ID" value="GAI31990.1"/>
    <property type="molecule type" value="Genomic_DNA"/>
</dbReference>
<gene>
    <name evidence="7" type="ORF">S06H3_25239</name>
</gene>
<evidence type="ECO:0000256" key="4">
    <source>
        <dbReference type="ARBA" id="ARBA00023163"/>
    </source>
</evidence>
<feature type="region of interest" description="Disordered" evidence="5">
    <location>
        <begin position="1"/>
        <end position="33"/>
    </location>
</feature>